<keyword evidence="14" id="KW-0325">Glycoprotein</keyword>
<dbReference type="Pfam" id="PF12661">
    <property type="entry name" value="hEGF"/>
    <property type="match status" value="1"/>
</dbReference>
<organism evidence="33 34">
    <name type="scientific">Pygocentrus nattereri</name>
    <name type="common">Red-bellied piranha</name>
    <dbReference type="NCBI Taxonomy" id="42514"/>
    <lineage>
        <taxon>Eukaryota</taxon>
        <taxon>Metazoa</taxon>
        <taxon>Chordata</taxon>
        <taxon>Craniata</taxon>
        <taxon>Vertebrata</taxon>
        <taxon>Euteleostomi</taxon>
        <taxon>Actinopterygii</taxon>
        <taxon>Neopterygii</taxon>
        <taxon>Teleostei</taxon>
        <taxon>Ostariophysi</taxon>
        <taxon>Characiformes</taxon>
        <taxon>Characoidei</taxon>
        <taxon>Pygocentrus</taxon>
    </lineage>
</organism>
<proteinExistence type="inferred from homology"/>
<feature type="disulfide bond" evidence="24">
    <location>
        <begin position="1263"/>
        <end position="1290"/>
    </location>
</feature>
<evidence type="ECO:0000256" key="27">
    <source>
        <dbReference type="SAM" id="SignalP"/>
    </source>
</evidence>
<dbReference type="CDD" id="cd00054">
    <property type="entry name" value="EGF_CA"/>
    <property type="match status" value="1"/>
</dbReference>
<dbReference type="GO" id="GO:0005886">
    <property type="term" value="C:plasma membrane"/>
    <property type="evidence" value="ECO:0007669"/>
    <property type="project" value="UniProtKB-ARBA"/>
</dbReference>
<dbReference type="GO" id="GO:0005615">
    <property type="term" value="C:extracellular space"/>
    <property type="evidence" value="ECO:0007669"/>
    <property type="project" value="TreeGrafter"/>
</dbReference>
<dbReference type="GO" id="GO:0072534">
    <property type="term" value="C:perineuronal net"/>
    <property type="evidence" value="ECO:0007669"/>
    <property type="project" value="TreeGrafter"/>
</dbReference>
<feature type="domain" description="Link" evidence="32">
    <location>
        <begin position="256"/>
        <end position="353"/>
    </location>
</feature>
<dbReference type="GO" id="GO:0005540">
    <property type="term" value="F:hyaluronic acid binding"/>
    <property type="evidence" value="ECO:0007669"/>
    <property type="project" value="UniProtKB-KW"/>
</dbReference>
<evidence type="ECO:0000256" key="19">
    <source>
        <dbReference type="ARBA" id="ARBA00044099"/>
    </source>
</evidence>
<feature type="domain" description="Ig-like" evidence="30">
    <location>
        <begin position="43"/>
        <end position="152"/>
    </location>
</feature>
<dbReference type="InterPro" id="IPR016186">
    <property type="entry name" value="C-type_lectin-like/link_sf"/>
</dbReference>
<dbReference type="FunFam" id="3.10.100.10:FF:000002">
    <property type="entry name" value="Hyaluronan proteoglycan link protein 1"/>
    <property type="match status" value="1"/>
</dbReference>
<dbReference type="InterPro" id="IPR000538">
    <property type="entry name" value="Link_dom"/>
</dbReference>
<feature type="domain" description="C-type lectin" evidence="29">
    <location>
        <begin position="1114"/>
        <end position="1228"/>
    </location>
</feature>
<keyword evidence="15" id="KW-0966">Cell projection</keyword>
<evidence type="ECO:0000256" key="7">
    <source>
        <dbReference type="ARBA" id="ARBA00022659"/>
    </source>
</evidence>
<evidence type="ECO:0000256" key="4">
    <source>
        <dbReference type="ARBA" id="ARBA00022525"/>
    </source>
</evidence>
<dbReference type="GO" id="GO:1901222">
    <property type="term" value="P:regulation of non-canonical NF-kappaB signal transduction"/>
    <property type="evidence" value="ECO:0007669"/>
    <property type="project" value="UniProtKB-ARBA"/>
</dbReference>
<keyword evidence="6 23" id="KW-0245">EGF-like domain</keyword>
<feature type="disulfide bond" evidence="24">
    <location>
        <begin position="1234"/>
        <end position="1277"/>
    </location>
</feature>
<dbReference type="GO" id="GO:0033165">
    <property type="term" value="C:interphotoreceptor matrix"/>
    <property type="evidence" value="ECO:0007669"/>
    <property type="project" value="UniProtKB-SubCell"/>
</dbReference>
<evidence type="ECO:0000256" key="8">
    <source>
        <dbReference type="ARBA" id="ARBA00022729"/>
    </source>
</evidence>
<evidence type="ECO:0000259" key="28">
    <source>
        <dbReference type="PROSITE" id="PS50026"/>
    </source>
</evidence>
<feature type="compositionally biased region" description="Polar residues" evidence="26">
    <location>
        <begin position="517"/>
        <end position="542"/>
    </location>
</feature>
<dbReference type="FunFam" id="3.10.100.10:FF:000011">
    <property type="entry name" value="Aggrecan core protein"/>
    <property type="match status" value="1"/>
</dbReference>
<dbReference type="SMART" id="SM00034">
    <property type="entry name" value="CLECT"/>
    <property type="match status" value="1"/>
</dbReference>
<comment type="function">
    <text evidence="18">May play a role in intercellular signaling and in connecting cells with the extracellular matrix. May take part in the regulation of cell motility, growth and differentiation. Binds hyaluronic acid.</text>
</comment>
<feature type="signal peptide" evidence="27">
    <location>
        <begin position="1"/>
        <end position="19"/>
    </location>
</feature>
<dbReference type="CDD" id="cd00053">
    <property type="entry name" value="EGF"/>
    <property type="match status" value="1"/>
</dbReference>
<dbReference type="InterPro" id="IPR013032">
    <property type="entry name" value="EGF-like_CS"/>
</dbReference>
<evidence type="ECO:0000256" key="12">
    <source>
        <dbReference type="ARBA" id="ARBA00022974"/>
    </source>
</evidence>
<dbReference type="FunFam" id="2.10.70.10:FF:000003">
    <property type="entry name" value="Versican core protein"/>
    <property type="match status" value="1"/>
</dbReference>
<evidence type="ECO:0000256" key="3">
    <source>
        <dbReference type="ARBA" id="ARBA00006838"/>
    </source>
</evidence>
<dbReference type="InterPro" id="IPR000742">
    <property type="entry name" value="EGF"/>
</dbReference>
<dbReference type="CDD" id="cd03588">
    <property type="entry name" value="CLECT_CSPGs"/>
    <property type="match status" value="1"/>
</dbReference>
<dbReference type="PROSITE" id="PS01186">
    <property type="entry name" value="EGF_2"/>
    <property type="match status" value="1"/>
</dbReference>
<dbReference type="Pfam" id="PF00059">
    <property type="entry name" value="Lectin_C"/>
    <property type="match status" value="1"/>
</dbReference>
<dbReference type="GO" id="GO:0030246">
    <property type="term" value="F:carbohydrate binding"/>
    <property type="evidence" value="ECO:0007669"/>
    <property type="project" value="UniProtKB-KW"/>
</dbReference>
<evidence type="ECO:0000313" key="33">
    <source>
        <dbReference type="Ensembl" id="ENSPNAP00000058206.1"/>
    </source>
</evidence>
<protein>
    <recommendedName>
        <fullName evidence="19">Versican core protein</fullName>
    </recommendedName>
    <alternativeName>
        <fullName evidence="20">Chondroitin sulfate proteoglycan core protein 2</fullName>
    </alternativeName>
    <alternativeName>
        <fullName evidence="21">Large fibroblast proteoglycan</fullName>
    </alternativeName>
    <alternativeName>
        <fullName evidence="22">PG-M</fullName>
    </alternativeName>
</protein>
<dbReference type="GO" id="GO:0005509">
    <property type="term" value="F:calcium ion binding"/>
    <property type="evidence" value="ECO:0007669"/>
    <property type="project" value="InterPro"/>
</dbReference>
<keyword evidence="9" id="KW-0430">Lectin</keyword>
<feature type="disulfide bond" evidence="23">
    <location>
        <begin position="1053"/>
        <end position="1062"/>
    </location>
</feature>
<dbReference type="GO" id="GO:0045202">
    <property type="term" value="C:synapse"/>
    <property type="evidence" value="ECO:0007669"/>
    <property type="project" value="TreeGrafter"/>
</dbReference>
<dbReference type="Proteomes" id="UP001501920">
    <property type="component" value="Chromosome 18"/>
</dbReference>
<dbReference type="InterPro" id="IPR018097">
    <property type="entry name" value="EGF_Ca-bd_CS"/>
</dbReference>
<sequence>MEMLVGIKHIFWFVSLCSAVTHEDSLQWMRVEKSPPVWGFLAEKVVLPCHFSTLSTSVPLPNSALTTTITLNHLRIKWTKLEGNTEATVLVAQNGVIKIGPDYRGRVSVPSHPEDVGDASLTVVKLRASDAGVYRCEVMHGIEDTQDTVILDVFGVVFHYRASTSRYNFNFERAKQACKDAGATIATVEQLTAAYEDGFEQCDAGWLADQTVRYPITRPREGCHGDKIGKPGIRTYGRRDPTETYDVYCYVDKLKGEVFYPPISTKFTLQEAKKECEKFGAVLASPGQLHAAWREGLDRCDFGWLSDGSARYPISVPRMQCGRGLLGVRTMYRFINQTEYPLPTQKLGAFCFKGQDPTIDPTEILQTSLPTVAIASMASTTQFIDYDVDNFSQSINQVHAVPDRRVPHLTQLHPLPTMKSISPQLDITADISSTEAGIRGETDISERVTQQMTVVQEPSISKQDTNKLAVVYKKPKEGSTKTIAIKALADETTISMTEETLVTAESAIRIREEEGKTANTEDFSTQPVFESPLSGTEGNRSASAPPINVIVIDMNNNVSADHIAGIIGEGIPLDSNPVLTFINGKHELNLKAETEETLEARGDQFETASPIVSEEKLEEIEVITSSAVVTELSSPESNLHDTVTTSEIPQILTSKILLDETSVYDSISKTSTFDEGHPKDDELPSPVDSAYNALPKTASYSQEEVVTDESEIPEFKFPTKTPFMEYAITTSHSTFHRERQSYPDDYEGSTSSAEDGSAQYQYSLKGSKPSPPPAFTLSSLLSTVSSKPIDSTPLSQTVTMISPNTEGKMFSISKENAMPGWVESDTKTEVDDVKGTEIPLSVPESEMVKSIVFSITEYENHSEQPTETFSRETTAQLHFIHQIAASENTFTDAAIRKQFEGHTRSETVSKLITQSPPTTPVSEDYTSEVTVLTASFSKFSTEQVLISTPEHAQKHVKVVTHHFTTEESLTSPVQATTAMPFEEDLDDTGSLSIFAVPPHKKEVTKVEPHAGAHNVTTVVEHTVDLPDFTLCAVNICANGGTCFFNGKSNICLCVPGFTGDHCENDIDECQSNPCRNGATCIDGLNSFTCVCLPSYSGALCEQDTETCDFGWHKFQSHCYKYFTHRRTWDAAERECRLHGAHLASVLSHEEQLFVNRLGHDYQWIGLNDKMFENDFHWTDGSAMQYENWRQGQPDSFFSTGEDCVVMIWHEAGQWNDVPCNYHLTFICKKGTVACSQPPIVKDAHIFGSIKPRYEINSLVRYHCKDGFIQRHVPTIRCRTDGHWDKPKIICIQSSTYQKTYSQYYQANNKERYNGWVQQNWGEKGEQTRH</sequence>
<feature type="disulfide bond" evidence="25">
    <location>
        <begin position="202"/>
        <end position="223"/>
    </location>
</feature>
<dbReference type="FunFam" id="2.10.25.10:FF:000472">
    <property type="entry name" value="Uncharacterized protein, isoform A"/>
    <property type="match status" value="1"/>
</dbReference>
<dbReference type="SUPFAM" id="SSF57535">
    <property type="entry name" value="Complement control module/SCR domain"/>
    <property type="match status" value="1"/>
</dbReference>
<evidence type="ECO:0000259" key="31">
    <source>
        <dbReference type="PROSITE" id="PS50923"/>
    </source>
</evidence>
<dbReference type="PROSITE" id="PS00290">
    <property type="entry name" value="IG_MHC"/>
    <property type="match status" value="1"/>
</dbReference>
<feature type="chain" id="PRO_5043355569" description="Versican core protein" evidence="27">
    <location>
        <begin position="20"/>
        <end position="1329"/>
    </location>
</feature>
<dbReference type="PROSITE" id="PS01187">
    <property type="entry name" value="EGF_CA"/>
    <property type="match status" value="1"/>
</dbReference>
<dbReference type="GO" id="GO:0060218">
    <property type="term" value="P:hematopoietic stem cell differentiation"/>
    <property type="evidence" value="ECO:0007669"/>
    <property type="project" value="UniProtKB-ARBA"/>
</dbReference>
<dbReference type="InterPro" id="IPR013783">
    <property type="entry name" value="Ig-like_fold"/>
</dbReference>
<dbReference type="InterPro" id="IPR003006">
    <property type="entry name" value="Ig/MHC_CS"/>
</dbReference>
<evidence type="ECO:0000256" key="10">
    <source>
        <dbReference type="ARBA" id="ARBA00022737"/>
    </source>
</evidence>
<dbReference type="Pfam" id="PF00008">
    <property type="entry name" value="EGF"/>
    <property type="match status" value="1"/>
</dbReference>
<dbReference type="SUPFAM" id="SSF56436">
    <property type="entry name" value="C-type lectin-like"/>
    <property type="match status" value="3"/>
</dbReference>
<keyword evidence="34" id="KW-1185">Reference proteome</keyword>
<dbReference type="GO" id="GO:0002052">
    <property type="term" value="P:positive regulation of neuroblast proliferation"/>
    <property type="evidence" value="ECO:0007669"/>
    <property type="project" value="TreeGrafter"/>
</dbReference>
<dbReference type="PANTHER" id="PTHR22804:SF6">
    <property type="entry name" value="VERSICAN CORE PROTEIN"/>
    <property type="match status" value="1"/>
</dbReference>
<dbReference type="InterPro" id="IPR033987">
    <property type="entry name" value="CSPG_CTLD"/>
</dbReference>
<dbReference type="InterPro" id="IPR003599">
    <property type="entry name" value="Ig_sub"/>
</dbReference>
<dbReference type="CDD" id="cd03517">
    <property type="entry name" value="Link_domain_CSPGs_modules_1_3"/>
    <property type="match status" value="1"/>
</dbReference>
<evidence type="ECO:0000256" key="23">
    <source>
        <dbReference type="PROSITE-ProRule" id="PRU00076"/>
    </source>
</evidence>
<feature type="domain" description="EGF-like" evidence="28">
    <location>
        <begin position="1065"/>
        <end position="1101"/>
    </location>
</feature>
<reference evidence="33 34" key="1">
    <citation type="submission" date="2020-10" db="EMBL/GenBank/DDBJ databases">
        <title>Pygocentrus nattereri (red-bellied piranha) genome, fPygNat1, primary haplotype.</title>
        <authorList>
            <person name="Myers G."/>
            <person name="Meyer A."/>
            <person name="Karagic N."/>
            <person name="Pippel M."/>
            <person name="Winkler S."/>
            <person name="Tracey A."/>
            <person name="Wood J."/>
            <person name="Formenti G."/>
            <person name="Howe K."/>
            <person name="Fedrigo O."/>
            <person name="Jarvis E.D."/>
        </authorList>
    </citation>
    <scope>NUCLEOTIDE SEQUENCE [LARGE SCALE GENOMIC DNA]</scope>
</reference>
<dbReference type="PROSITE" id="PS00010">
    <property type="entry name" value="ASX_HYDROXYL"/>
    <property type="match status" value="1"/>
</dbReference>
<dbReference type="PROSITE" id="PS00615">
    <property type="entry name" value="C_TYPE_LECTIN_1"/>
    <property type="match status" value="1"/>
</dbReference>
<evidence type="ECO:0000256" key="1">
    <source>
        <dbReference type="ARBA" id="ARBA00004504"/>
    </source>
</evidence>
<dbReference type="CDD" id="cd03520">
    <property type="entry name" value="Link_domain_CSPGs_modules_2_4"/>
    <property type="match status" value="1"/>
</dbReference>
<feature type="region of interest" description="Disordered" evidence="26">
    <location>
        <begin position="669"/>
        <end position="688"/>
    </location>
</feature>
<evidence type="ECO:0000256" key="24">
    <source>
        <dbReference type="PROSITE-ProRule" id="PRU00302"/>
    </source>
</evidence>
<evidence type="ECO:0000256" key="20">
    <source>
        <dbReference type="ARBA" id="ARBA00044230"/>
    </source>
</evidence>
<comment type="caution">
    <text evidence="23">Lacks conserved residue(s) required for the propagation of feature annotation.</text>
</comment>
<feature type="disulfide bond" evidence="23">
    <location>
        <begin position="1091"/>
        <end position="1100"/>
    </location>
</feature>
<dbReference type="GO" id="GO:0007417">
    <property type="term" value="P:central nervous system development"/>
    <property type="evidence" value="ECO:0007669"/>
    <property type="project" value="TreeGrafter"/>
</dbReference>
<accession>A0AAR2K7Y1</accession>
<keyword evidence="12" id="KW-0654">Proteoglycan</keyword>
<dbReference type="Pfam" id="PF07686">
    <property type="entry name" value="V-set"/>
    <property type="match status" value="1"/>
</dbReference>
<dbReference type="InterPro" id="IPR050691">
    <property type="entry name" value="Hyaluronan_bind_Proteoglycan"/>
</dbReference>
<feature type="compositionally biased region" description="Basic and acidic residues" evidence="26">
    <location>
        <begin position="672"/>
        <end position="682"/>
    </location>
</feature>
<dbReference type="Gene3D" id="2.10.70.10">
    <property type="entry name" value="Complement Module, domain 1"/>
    <property type="match status" value="1"/>
</dbReference>
<dbReference type="PROSITE" id="PS00022">
    <property type="entry name" value="EGF_1"/>
    <property type="match status" value="2"/>
</dbReference>
<dbReference type="SMART" id="SM00445">
    <property type="entry name" value="LINK"/>
    <property type="match status" value="2"/>
</dbReference>
<dbReference type="GeneTree" id="ENSGT00940000156102"/>
<dbReference type="InterPro" id="IPR001304">
    <property type="entry name" value="C-type_lectin-like"/>
</dbReference>
<feature type="domain" description="Link" evidence="32">
    <location>
        <begin position="156"/>
        <end position="251"/>
    </location>
</feature>
<dbReference type="SMART" id="SM00179">
    <property type="entry name" value="EGF_CA"/>
    <property type="match status" value="2"/>
</dbReference>
<comment type="subcellular location">
    <subcellularLocation>
        <location evidence="1">Cell projection</location>
        <location evidence="1">Cilium</location>
        <location evidence="1">Photoreceptor outer segment</location>
    </subcellularLocation>
    <subcellularLocation>
        <location evidence="2">Secreted</location>
        <location evidence="2">Extracellular space</location>
        <location evidence="2">Extracellular matrix</location>
        <location evidence="2">Interphotoreceptor matrix</location>
    </subcellularLocation>
</comment>
<feature type="domain" description="EGF-like" evidence="28">
    <location>
        <begin position="1027"/>
        <end position="1063"/>
    </location>
</feature>
<evidence type="ECO:0000256" key="21">
    <source>
        <dbReference type="ARBA" id="ARBA00044263"/>
    </source>
</evidence>
<evidence type="ECO:0000256" key="5">
    <source>
        <dbReference type="ARBA" id="ARBA00022530"/>
    </source>
</evidence>
<evidence type="ECO:0000259" key="30">
    <source>
        <dbReference type="PROSITE" id="PS50835"/>
    </source>
</evidence>
<evidence type="ECO:0000256" key="2">
    <source>
        <dbReference type="ARBA" id="ARBA00004593"/>
    </source>
</evidence>
<dbReference type="SUPFAM" id="SSF48726">
    <property type="entry name" value="Immunoglobulin"/>
    <property type="match status" value="1"/>
</dbReference>
<gene>
    <name evidence="33" type="primary">VCAN</name>
</gene>
<keyword evidence="10" id="KW-0677">Repeat</keyword>
<dbReference type="PROSITE" id="PS50026">
    <property type="entry name" value="EGF_3"/>
    <property type="match status" value="2"/>
</dbReference>
<keyword evidence="11" id="KW-0106">Calcium</keyword>
<evidence type="ECO:0000256" key="22">
    <source>
        <dbReference type="ARBA" id="ARBA00044266"/>
    </source>
</evidence>
<feature type="region of interest" description="Disordered" evidence="26">
    <location>
        <begin position="512"/>
        <end position="542"/>
    </location>
</feature>
<dbReference type="InterPro" id="IPR000152">
    <property type="entry name" value="EGF-type_Asp/Asn_hydroxyl_site"/>
</dbReference>
<dbReference type="GO" id="GO:0001750">
    <property type="term" value="C:photoreceptor outer segment"/>
    <property type="evidence" value="ECO:0007669"/>
    <property type="project" value="UniProtKB-SubCell"/>
</dbReference>
<keyword evidence="4" id="KW-0964">Secreted</keyword>
<dbReference type="PROSITE" id="PS01241">
    <property type="entry name" value="LINK_1"/>
    <property type="match status" value="2"/>
</dbReference>
<evidence type="ECO:0000259" key="32">
    <source>
        <dbReference type="PROSITE" id="PS50963"/>
    </source>
</evidence>
<evidence type="ECO:0000256" key="14">
    <source>
        <dbReference type="ARBA" id="ARBA00023180"/>
    </source>
</evidence>
<evidence type="ECO:0000256" key="9">
    <source>
        <dbReference type="ARBA" id="ARBA00022734"/>
    </source>
</evidence>
<dbReference type="PANTHER" id="PTHR22804">
    <property type="entry name" value="AGGRECAN/VERSICAN PROTEOGLYCAN"/>
    <property type="match status" value="1"/>
</dbReference>
<feature type="disulfide bond" evidence="25">
    <location>
        <begin position="300"/>
        <end position="321"/>
    </location>
</feature>
<dbReference type="PROSITE" id="PS50835">
    <property type="entry name" value="IG_LIKE"/>
    <property type="match status" value="1"/>
</dbReference>
<dbReference type="PROSITE" id="PS50923">
    <property type="entry name" value="SUSHI"/>
    <property type="match status" value="1"/>
</dbReference>
<keyword evidence="7 24" id="KW-0768">Sushi</keyword>
<evidence type="ECO:0000256" key="17">
    <source>
        <dbReference type="ARBA" id="ARBA00023319"/>
    </source>
</evidence>
<dbReference type="InterPro" id="IPR035976">
    <property type="entry name" value="Sushi/SCR/CCP_sf"/>
</dbReference>
<dbReference type="SMART" id="SM00181">
    <property type="entry name" value="EGF"/>
    <property type="match status" value="2"/>
</dbReference>
<dbReference type="Pfam" id="PF00193">
    <property type="entry name" value="Xlink"/>
    <property type="match status" value="2"/>
</dbReference>
<evidence type="ECO:0000313" key="34">
    <source>
        <dbReference type="Proteomes" id="UP001501920"/>
    </source>
</evidence>
<dbReference type="InterPro" id="IPR018378">
    <property type="entry name" value="C-type_lectin_CS"/>
</dbReference>
<dbReference type="Pfam" id="PF00084">
    <property type="entry name" value="Sushi"/>
    <property type="match status" value="1"/>
</dbReference>
<keyword evidence="17" id="KW-0393">Immunoglobulin domain</keyword>
<evidence type="ECO:0000256" key="13">
    <source>
        <dbReference type="ARBA" id="ARBA00023157"/>
    </source>
</evidence>
<evidence type="ECO:0000256" key="25">
    <source>
        <dbReference type="PROSITE-ProRule" id="PRU00323"/>
    </source>
</evidence>
<keyword evidence="8 27" id="KW-0732">Signal</keyword>
<dbReference type="GO" id="GO:0010001">
    <property type="term" value="P:glial cell differentiation"/>
    <property type="evidence" value="ECO:0007669"/>
    <property type="project" value="TreeGrafter"/>
</dbReference>
<dbReference type="InterPro" id="IPR036179">
    <property type="entry name" value="Ig-like_dom_sf"/>
</dbReference>
<comment type="similarity">
    <text evidence="3">Belongs to the aggrecan/versican proteoglycan family.</text>
</comment>
<keyword evidence="5" id="KW-0272">Extracellular matrix</keyword>
<reference evidence="33" key="3">
    <citation type="submission" date="2025-09" db="UniProtKB">
        <authorList>
            <consortium name="Ensembl"/>
        </authorList>
    </citation>
    <scope>IDENTIFICATION</scope>
</reference>
<evidence type="ECO:0000256" key="6">
    <source>
        <dbReference type="ARBA" id="ARBA00022536"/>
    </source>
</evidence>
<dbReference type="InterPro" id="IPR001881">
    <property type="entry name" value="EGF-like_Ca-bd_dom"/>
</dbReference>
<dbReference type="Ensembl" id="ENSPNAT00000048262.1">
    <property type="protein sequence ID" value="ENSPNAP00000058206.1"/>
    <property type="gene ID" value="ENSPNAG00000008733.2"/>
</dbReference>
<dbReference type="SMART" id="SM00032">
    <property type="entry name" value="CCP"/>
    <property type="match status" value="1"/>
</dbReference>
<dbReference type="PRINTS" id="PR01265">
    <property type="entry name" value="LINKMODULE"/>
</dbReference>
<dbReference type="Gene3D" id="3.10.100.10">
    <property type="entry name" value="Mannose-Binding Protein A, subunit A"/>
    <property type="match status" value="3"/>
</dbReference>
<dbReference type="PROSITE" id="PS50041">
    <property type="entry name" value="C_TYPE_LECTIN_2"/>
    <property type="match status" value="1"/>
</dbReference>
<dbReference type="InterPro" id="IPR013106">
    <property type="entry name" value="Ig_V-set"/>
</dbReference>
<dbReference type="CDD" id="cd00033">
    <property type="entry name" value="CCP"/>
    <property type="match status" value="1"/>
</dbReference>
<keyword evidence="16" id="KW-0373">Hyaluronic acid</keyword>
<evidence type="ECO:0000256" key="26">
    <source>
        <dbReference type="SAM" id="MobiDB-lite"/>
    </source>
</evidence>
<evidence type="ECO:0000259" key="29">
    <source>
        <dbReference type="PROSITE" id="PS50041"/>
    </source>
</evidence>
<dbReference type="GO" id="GO:0007155">
    <property type="term" value="P:cell adhesion"/>
    <property type="evidence" value="ECO:0007669"/>
    <property type="project" value="InterPro"/>
</dbReference>
<feature type="region of interest" description="Disordered" evidence="26">
    <location>
        <begin position="734"/>
        <end position="771"/>
    </location>
</feature>
<evidence type="ECO:0000256" key="18">
    <source>
        <dbReference type="ARBA" id="ARBA00043896"/>
    </source>
</evidence>
<reference evidence="33" key="2">
    <citation type="submission" date="2025-08" db="UniProtKB">
        <authorList>
            <consortium name="Ensembl"/>
        </authorList>
    </citation>
    <scope>IDENTIFICATION</scope>
</reference>
<name>A0AAR2K7Y1_PYGNA</name>
<dbReference type="InterPro" id="IPR000436">
    <property type="entry name" value="Sushi_SCR_CCP_dom"/>
</dbReference>
<dbReference type="InterPro" id="IPR007110">
    <property type="entry name" value="Ig-like_dom"/>
</dbReference>
<dbReference type="GO" id="GO:0001501">
    <property type="term" value="P:skeletal system development"/>
    <property type="evidence" value="ECO:0007669"/>
    <property type="project" value="TreeGrafter"/>
</dbReference>
<dbReference type="InterPro" id="IPR016187">
    <property type="entry name" value="CTDL_fold"/>
</dbReference>
<dbReference type="Gene3D" id="2.60.40.10">
    <property type="entry name" value="Immunoglobulins"/>
    <property type="match status" value="1"/>
</dbReference>
<keyword evidence="13 23" id="KW-1015">Disulfide bond</keyword>
<dbReference type="Gene3D" id="2.10.25.10">
    <property type="entry name" value="Laminin"/>
    <property type="match status" value="2"/>
</dbReference>
<dbReference type="SMART" id="SM00409">
    <property type="entry name" value="IG"/>
    <property type="match status" value="1"/>
</dbReference>
<evidence type="ECO:0000256" key="11">
    <source>
        <dbReference type="ARBA" id="ARBA00022837"/>
    </source>
</evidence>
<feature type="compositionally biased region" description="Polar residues" evidence="26">
    <location>
        <begin position="748"/>
        <end position="764"/>
    </location>
</feature>
<dbReference type="FunFam" id="3.10.100.10:FF:000003">
    <property type="entry name" value="Versican core protein"/>
    <property type="match status" value="1"/>
</dbReference>
<dbReference type="SUPFAM" id="SSF57196">
    <property type="entry name" value="EGF/Laminin"/>
    <property type="match status" value="1"/>
</dbReference>
<evidence type="ECO:0000256" key="16">
    <source>
        <dbReference type="ARBA" id="ARBA00023290"/>
    </source>
</evidence>
<evidence type="ECO:0000256" key="15">
    <source>
        <dbReference type="ARBA" id="ARBA00023273"/>
    </source>
</evidence>
<feature type="domain" description="Sushi" evidence="31">
    <location>
        <begin position="1232"/>
        <end position="1292"/>
    </location>
</feature>
<dbReference type="SMART" id="SM00406">
    <property type="entry name" value="IGv"/>
    <property type="match status" value="1"/>
</dbReference>
<dbReference type="PROSITE" id="PS50963">
    <property type="entry name" value="LINK_2"/>
    <property type="match status" value="2"/>
</dbReference>